<evidence type="ECO:0000313" key="1">
    <source>
        <dbReference type="EMBL" id="KRZ01594.1"/>
    </source>
</evidence>
<name>A0A0V1GUI6_TRIPS</name>
<dbReference type="AlphaFoldDB" id="A0A0V1GUI6"/>
<accession>A0A0V1GUI6</accession>
<organism evidence="1 2">
    <name type="scientific">Trichinella pseudospiralis</name>
    <name type="common">Parasitic roundworm</name>
    <dbReference type="NCBI Taxonomy" id="6337"/>
    <lineage>
        <taxon>Eukaryota</taxon>
        <taxon>Metazoa</taxon>
        <taxon>Ecdysozoa</taxon>
        <taxon>Nematoda</taxon>
        <taxon>Enoplea</taxon>
        <taxon>Dorylaimia</taxon>
        <taxon>Trichinellida</taxon>
        <taxon>Trichinellidae</taxon>
        <taxon>Trichinella</taxon>
    </lineage>
</organism>
<protein>
    <submittedName>
        <fullName evidence="1">Uncharacterized protein</fullName>
    </submittedName>
</protein>
<comment type="caution">
    <text evidence="1">The sequence shown here is derived from an EMBL/GenBank/DDBJ whole genome shotgun (WGS) entry which is preliminary data.</text>
</comment>
<reference evidence="1 2" key="1">
    <citation type="submission" date="2015-01" db="EMBL/GenBank/DDBJ databases">
        <title>Evolution of Trichinella species and genotypes.</title>
        <authorList>
            <person name="Korhonen P.K."/>
            <person name="Edoardo P."/>
            <person name="Giuseppe L.R."/>
            <person name="Gasser R.B."/>
        </authorList>
    </citation>
    <scope>NUCLEOTIDE SEQUENCE [LARGE SCALE GENOMIC DNA]</scope>
    <source>
        <strain evidence="1">ISS176</strain>
    </source>
</reference>
<dbReference type="EMBL" id="JYDV01000866">
    <property type="protein sequence ID" value="KRZ01594.1"/>
    <property type="molecule type" value="Genomic_DNA"/>
</dbReference>
<evidence type="ECO:0000313" key="2">
    <source>
        <dbReference type="Proteomes" id="UP000054826"/>
    </source>
</evidence>
<sequence>MAIPLDAKLASAAEISTTKWVLIDSEQNPKSNESIPALISFIFREKS</sequence>
<dbReference type="Proteomes" id="UP000054826">
    <property type="component" value="Unassembled WGS sequence"/>
</dbReference>
<gene>
    <name evidence="1" type="ORF">T4C_4442</name>
</gene>
<proteinExistence type="predicted"/>